<protein>
    <submittedName>
        <fullName evidence="2">Uncharacterized protein</fullName>
    </submittedName>
</protein>
<gene>
    <name evidence="2" type="ORF">M5K25_027805</name>
</gene>
<keyword evidence="3" id="KW-1185">Reference proteome</keyword>
<proteinExistence type="predicted"/>
<reference evidence="2 3" key="1">
    <citation type="journal article" date="2024" name="Plant Biotechnol. J.">
        <title>Dendrobium thyrsiflorum genome and its molecular insights into genes involved in important horticultural traits.</title>
        <authorList>
            <person name="Chen B."/>
            <person name="Wang J.Y."/>
            <person name="Zheng P.J."/>
            <person name="Li K.L."/>
            <person name="Liang Y.M."/>
            <person name="Chen X.F."/>
            <person name="Zhang C."/>
            <person name="Zhao X."/>
            <person name="He X."/>
            <person name="Zhang G.Q."/>
            <person name="Liu Z.J."/>
            <person name="Xu Q."/>
        </authorList>
    </citation>
    <scope>NUCLEOTIDE SEQUENCE [LARGE SCALE GENOMIC DNA]</scope>
    <source>
        <strain evidence="2">GZMU011</strain>
    </source>
</reference>
<dbReference type="Proteomes" id="UP001552299">
    <property type="component" value="Unassembled WGS sequence"/>
</dbReference>
<feature type="region of interest" description="Disordered" evidence="1">
    <location>
        <begin position="1"/>
        <end position="53"/>
    </location>
</feature>
<organism evidence="2 3">
    <name type="scientific">Dendrobium thyrsiflorum</name>
    <name type="common">Pinecone-like raceme dendrobium</name>
    <name type="synonym">Orchid</name>
    <dbReference type="NCBI Taxonomy" id="117978"/>
    <lineage>
        <taxon>Eukaryota</taxon>
        <taxon>Viridiplantae</taxon>
        <taxon>Streptophyta</taxon>
        <taxon>Embryophyta</taxon>
        <taxon>Tracheophyta</taxon>
        <taxon>Spermatophyta</taxon>
        <taxon>Magnoliopsida</taxon>
        <taxon>Liliopsida</taxon>
        <taxon>Asparagales</taxon>
        <taxon>Orchidaceae</taxon>
        <taxon>Epidendroideae</taxon>
        <taxon>Malaxideae</taxon>
        <taxon>Dendrobiinae</taxon>
        <taxon>Dendrobium</taxon>
    </lineage>
</organism>
<feature type="compositionally biased region" description="Basic and acidic residues" evidence="1">
    <location>
        <begin position="1"/>
        <end position="23"/>
    </location>
</feature>
<dbReference type="EMBL" id="JANQDX010000020">
    <property type="protein sequence ID" value="KAL0903428.1"/>
    <property type="molecule type" value="Genomic_DNA"/>
</dbReference>
<evidence type="ECO:0000313" key="2">
    <source>
        <dbReference type="EMBL" id="KAL0903428.1"/>
    </source>
</evidence>
<name>A0ABD0TUR4_DENTH</name>
<dbReference type="AlphaFoldDB" id="A0ABD0TUR4"/>
<sequence>MEVKEAGDGEGIRGVKSQKEENHQSSLPNPTAPIRPIDGKSDEQIKKREEKVAEKPSDILVFSRIVDRVDCSLE</sequence>
<evidence type="ECO:0000313" key="3">
    <source>
        <dbReference type="Proteomes" id="UP001552299"/>
    </source>
</evidence>
<accession>A0ABD0TUR4</accession>
<feature type="compositionally biased region" description="Basic and acidic residues" evidence="1">
    <location>
        <begin position="37"/>
        <end position="53"/>
    </location>
</feature>
<evidence type="ECO:0000256" key="1">
    <source>
        <dbReference type="SAM" id="MobiDB-lite"/>
    </source>
</evidence>
<comment type="caution">
    <text evidence="2">The sequence shown here is derived from an EMBL/GenBank/DDBJ whole genome shotgun (WGS) entry which is preliminary data.</text>
</comment>